<dbReference type="EMBL" id="JARJCW010000012">
    <property type="protein sequence ID" value="KAJ7218465.1"/>
    <property type="molecule type" value="Genomic_DNA"/>
</dbReference>
<sequence>MPFKHRSNHNNHQMRMFNRCSDFTITGSSFNISQTLYQSAPDEDFRVIRPGDINLLSCVGTSEIVEYHAVRRKGRSGTVRVVTGTRETYHARIFPSQDTFTVVKYKGSSFSRWKTDVMERQQLRQPDMAQLFGMTSSRSMNALIYHDELLPIQDALTKRTSYFSRKCLEYQLV</sequence>
<name>A0AAD6YK64_9AGAR</name>
<keyword evidence="2" id="KW-1185">Reference proteome</keyword>
<accession>A0AAD6YK64</accession>
<reference evidence="1" key="1">
    <citation type="submission" date="2023-03" db="EMBL/GenBank/DDBJ databases">
        <title>Massive genome expansion in bonnet fungi (Mycena s.s.) driven by repeated elements and novel gene families across ecological guilds.</title>
        <authorList>
            <consortium name="Lawrence Berkeley National Laboratory"/>
            <person name="Harder C.B."/>
            <person name="Miyauchi S."/>
            <person name="Viragh M."/>
            <person name="Kuo A."/>
            <person name="Thoen E."/>
            <person name="Andreopoulos B."/>
            <person name="Lu D."/>
            <person name="Skrede I."/>
            <person name="Drula E."/>
            <person name="Henrissat B."/>
            <person name="Morin E."/>
            <person name="Kohler A."/>
            <person name="Barry K."/>
            <person name="LaButti K."/>
            <person name="Morin E."/>
            <person name="Salamov A."/>
            <person name="Lipzen A."/>
            <person name="Mereny Z."/>
            <person name="Hegedus B."/>
            <person name="Baldrian P."/>
            <person name="Stursova M."/>
            <person name="Weitz H."/>
            <person name="Taylor A."/>
            <person name="Grigoriev I.V."/>
            <person name="Nagy L.G."/>
            <person name="Martin F."/>
            <person name="Kauserud H."/>
        </authorList>
    </citation>
    <scope>NUCLEOTIDE SEQUENCE</scope>
    <source>
        <strain evidence="1">9144</strain>
    </source>
</reference>
<protein>
    <submittedName>
        <fullName evidence="1">Uncharacterized protein</fullName>
    </submittedName>
</protein>
<dbReference type="Proteomes" id="UP001219525">
    <property type="component" value="Unassembled WGS sequence"/>
</dbReference>
<organism evidence="1 2">
    <name type="scientific">Mycena pura</name>
    <dbReference type="NCBI Taxonomy" id="153505"/>
    <lineage>
        <taxon>Eukaryota</taxon>
        <taxon>Fungi</taxon>
        <taxon>Dikarya</taxon>
        <taxon>Basidiomycota</taxon>
        <taxon>Agaricomycotina</taxon>
        <taxon>Agaricomycetes</taxon>
        <taxon>Agaricomycetidae</taxon>
        <taxon>Agaricales</taxon>
        <taxon>Marasmiineae</taxon>
        <taxon>Mycenaceae</taxon>
        <taxon>Mycena</taxon>
    </lineage>
</organism>
<dbReference type="AlphaFoldDB" id="A0AAD6YK64"/>
<comment type="caution">
    <text evidence="1">The sequence shown here is derived from an EMBL/GenBank/DDBJ whole genome shotgun (WGS) entry which is preliminary data.</text>
</comment>
<gene>
    <name evidence="1" type="ORF">GGX14DRAFT_27836</name>
</gene>
<evidence type="ECO:0000313" key="1">
    <source>
        <dbReference type="EMBL" id="KAJ7218465.1"/>
    </source>
</evidence>
<proteinExistence type="predicted"/>
<evidence type="ECO:0000313" key="2">
    <source>
        <dbReference type="Proteomes" id="UP001219525"/>
    </source>
</evidence>